<gene>
    <name evidence="2" type="ORF">GCM10010833_02360</name>
</gene>
<name>A0ABQ1IUW6_9SPHN</name>
<sequence length="80" mass="8152">MKSRHICSLLVAAGLIHAPLASADARMIAVSNCNGGTSLLVIPEGDQTAGKSSGNDCAKACHGMSERRGKSGAKRADCAR</sequence>
<accession>A0ABQ1IUW6</accession>
<evidence type="ECO:0000313" key="3">
    <source>
        <dbReference type="Proteomes" id="UP000614261"/>
    </source>
</evidence>
<evidence type="ECO:0000313" key="2">
    <source>
        <dbReference type="EMBL" id="GGB51146.1"/>
    </source>
</evidence>
<dbReference type="RefSeq" id="WP_188512536.1">
    <property type="nucleotide sequence ID" value="NZ_BMGD01000001.1"/>
</dbReference>
<feature type="chain" id="PRO_5047478169" evidence="1">
    <location>
        <begin position="24"/>
        <end position="80"/>
    </location>
</feature>
<organism evidence="2 3">
    <name type="scientific">Blastomonas aquatica</name>
    <dbReference type="NCBI Taxonomy" id="1510276"/>
    <lineage>
        <taxon>Bacteria</taxon>
        <taxon>Pseudomonadati</taxon>
        <taxon>Pseudomonadota</taxon>
        <taxon>Alphaproteobacteria</taxon>
        <taxon>Sphingomonadales</taxon>
        <taxon>Sphingomonadaceae</taxon>
        <taxon>Blastomonas</taxon>
    </lineage>
</organism>
<keyword evidence="3" id="KW-1185">Reference proteome</keyword>
<proteinExistence type="predicted"/>
<keyword evidence="1" id="KW-0732">Signal</keyword>
<feature type="signal peptide" evidence="1">
    <location>
        <begin position="1"/>
        <end position="23"/>
    </location>
</feature>
<reference evidence="3" key="1">
    <citation type="journal article" date="2019" name="Int. J. Syst. Evol. Microbiol.">
        <title>The Global Catalogue of Microorganisms (GCM) 10K type strain sequencing project: providing services to taxonomists for standard genome sequencing and annotation.</title>
        <authorList>
            <consortium name="The Broad Institute Genomics Platform"/>
            <consortium name="The Broad Institute Genome Sequencing Center for Infectious Disease"/>
            <person name="Wu L."/>
            <person name="Ma J."/>
        </authorList>
    </citation>
    <scope>NUCLEOTIDE SEQUENCE [LARGE SCALE GENOMIC DNA]</scope>
    <source>
        <strain evidence="3">CGMCC 1.12851</strain>
    </source>
</reference>
<evidence type="ECO:0000256" key="1">
    <source>
        <dbReference type="SAM" id="SignalP"/>
    </source>
</evidence>
<comment type="caution">
    <text evidence="2">The sequence shown here is derived from an EMBL/GenBank/DDBJ whole genome shotgun (WGS) entry which is preliminary data.</text>
</comment>
<dbReference type="EMBL" id="BMGD01000001">
    <property type="protein sequence ID" value="GGB51146.1"/>
    <property type="molecule type" value="Genomic_DNA"/>
</dbReference>
<dbReference type="Proteomes" id="UP000614261">
    <property type="component" value="Unassembled WGS sequence"/>
</dbReference>
<protein>
    <submittedName>
        <fullName evidence="2">Uncharacterized protein</fullName>
    </submittedName>
</protein>